<evidence type="ECO:0000256" key="10">
    <source>
        <dbReference type="PROSITE-ProRule" id="PRU01360"/>
    </source>
</evidence>
<dbReference type="PROSITE" id="PS52016">
    <property type="entry name" value="TONB_DEPENDENT_REC_3"/>
    <property type="match status" value="1"/>
</dbReference>
<keyword evidence="3 10" id="KW-1134">Transmembrane beta strand</keyword>
<dbReference type="InterPro" id="IPR036942">
    <property type="entry name" value="Beta-barrel_TonB_sf"/>
</dbReference>
<dbReference type="Pfam" id="PF07715">
    <property type="entry name" value="Plug"/>
    <property type="match status" value="1"/>
</dbReference>
<protein>
    <submittedName>
        <fullName evidence="13">TonB-dependent receptor domain-containing protein</fullName>
    </submittedName>
</protein>
<evidence type="ECO:0000313" key="13">
    <source>
        <dbReference type="EMBL" id="MFC6199406.1"/>
    </source>
</evidence>
<keyword evidence="2 10" id="KW-0813">Transport</keyword>
<evidence type="ECO:0000259" key="12">
    <source>
        <dbReference type="SMART" id="SM00965"/>
    </source>
</evidence>
<dbReference type="SMART" id="SM00965">
    <property type="entry name" value="STN"/>
    <property type="match status" value="1"/>
</dbReference>
<evidence type="ECO:0000256" key="5">
    <source>
        <dbReference type="ARBA" id="ARBA00022692"/>
    </source>
</evidence>
<keyword evidence="9 10" id="KW-0998">Cell outer membrane</keyword>
<organism evidence="13 14">
    <name type="scientific">Ponticaulis profundi</name>
    <dbReference type="NCBI Taxonomy" id="2665222"/>
    <lineage>
        <taxon>Bacteria</taxon>
        <taxon>Pseudomonadati</taxon>
        <taxon>Pseudomonadota</taxon>
        <taxon>Alphaproteobacteria</taxon>
        <taxon>Hyphomonadales</taxon>
        <taxon>Hyphomonadaceae</taxon>
        <taxon>Ponticaulis</taxon>
    </lineage>
</organism>
<dbReference type="InterPro" id="IPR000531">
    <property type="entry name" value="Beta-barrel_TonB"/>
</dbReference>
<evidence type="ECO:0000256" key="7">
    <source>
        <dbReference type="ARBA" id="ARBA00023077"/>
    </source>
</evidence>
<dbReference type="RefSeq" id="WP_377380432.1">
    <property type="nucleotide sequence ID" value="NZ_JBHSSW010000028.1"/>
</dbReference>
<dbReference type="Proteomes" id="UP001596303">
    <property type="component" value="Unassembled WGS sequence"/>
</dbReference>
<keyword evidence="6" id="KW-0408">Iron</keyword>
<dbReference type="InterPro" id="IPR011662">
    <property type="entry name" value="Secretin/TonB_short_N"/>
</dbReference>
<evidence type="ECO:0000256" key="1">
    <source>
        <dbReference type="ARBA" id="ARBA00004571"/>
    </source>
</evidence>
<keyword evidence="13" id="KW-0675">Receptor</keyword>
<comment type="similarity">
    <text evidence="10 11">Belongs to the TonB-dependent receptor family.</text>
</comment>
<dbReference type="PANTHER" id="PTHR47234:SF3">
    <property type="entry name" value="SECRETIN_TONB SHORT N-TERMINAL DOMAIN-CONTAINING PROTEIN"/>
    <property type="match status" value="1"/>
</dbReference>
<sequence>MSAALQSIAREFDANVLVSAELLEGKYQHGIDGRFTLRSALETLLADTGLQSIEVSPGTFAVLADTKPVSEKALNEPHVIPYVQLPQKPLFSSADHSTDLDRLRREDVIIVTGTRRRGRTVFESLAPIDVISSVELRQTASEELLDGLAQSLPAFTAFRLPLNDGNIFNRPTALRGLSSDKTLVLVNGKRRHRSAFLETARGQPTDLSQIPISLIGRVEVLRDGASAQYGSDAIGGVINIILEEDTQTTGFAQYGEYYEGDGDTWRTGFRTGTVLPNGGFSTFAFESFQSAPTSRSVQRDDAKAFQAAHPEISLPDPVQRWGQPEREGWRVGLNSEFPLTSELDGFLFGTFGLSQGISDFNWRNPDVSNAYTLTDAFPDFDLRSLYPAGFTPRFGQEETDVSLFAGLRSATADALQWEASLGYGGNHIDYILNNTINASLGPESPFNFRPGRLKQSELAINIDASRDIALLVLRRPAHLAFGLEYRQDRYVVERGDPASYAVGPAAVDGAAIGANGFPGYSPDQEGWFDQVSFAAFADLELPLSDKLAAEAAVRYEDYSLFGDTFEGKLSARYALTSDFAVRGTVSTGFRAPTAGQVFSQRTSQGLDSTTLNGVTNGRFSPESLVADVISERDGIHIRSLRPERSLNIAAGVTFRTDDDFLLTLDVFQISIWDEFGRTPTYELELHERDVLQAMSPDLGFISNVYFFQNTYDRVTRGVDLVASKNWQFETSDLEVTFAYSHANRTLEKSRFDPEFALDQLLVNPNLSDSMTITATYHIGVLEFYSRLRAHGDWRGASGIETDPIQVFGGRTFFDVALTWNIDPKTSVRVGAENVFDTYPDRALNQSNRGLLYSRDSPYDTDGGLFYLRLSKDF</sequence>
<evidence type="ECO:0000313" key="14">
    <source>
        <dbReference type="Proteomes" id="UP001596303"/>
    </source>
</evidence>
<dbReference type="Pfam" id="PF00593">
    <property type="entry name" value="TonB_dep_Rec_b-barrel"/>
    <property type="match status" value="1"/>
</dbReference>
<accession>A0ABW1SD09</accession>
<keyword evidence="7 11" id="KW-0798">TonB box</keyword>
<dbReference type="InterPro" id="IPR039426">
    <property type="entry name" value="TonB-dep_rcpt-like"/>
</dbReference>
<comment type="caution">
    <text evidence="13">The sequence shown here is derived from an EMBL/GenBank/DDBJ whole genome shotgun (WGS) entry which is preliminary data.</text>
</comment>
<keyword evidence="8 10" id="KW-0472">Membrane</keyword>
<proteinExistence type="inferred from homology"/>
<keyword evidence="4" id="KW-0410">Iron transport</keyword>
<evidence type="ECO:0000256" key="8">
    <source>
        <dbReference type="ARBA" id="ARBA00023136"/>
    </source>
</evidence>
<name>A0ABW1SD09_9PROT</name>
<dbReference type="Gene3D" id="3.55.50.30">
    <property type="match status" value="1"/>
</dbReference>
<evidence type="ECO:0000256" key="11">
    <source>
        <dbReference type="RuleBase" id="RU003357"/>
    </source>
</evidence>
<dbReference type="Gene3D" id="2.170.130.10">
    <property type="entry name" value="TonB-dependent receptor, plug domain"/>
    <property type="match status" value="1"/>
</dbReference>
<evidence type="ECO:0000256" key="4">
    <source>
        <dbReference type="ARBA" id="ARBA00022496"/>
    </source>
</evidence>
<dbReference type="SUPFAM" id="SSF56935">
    <property type="entry name" value="Porins"/>
    <property type="match status" value="1"/>
</dbReference>
<dbReference type="Gene3D" id="2.40.170.20">
    <property type="entry name" value="TonB-dependent receptor, beta-barrel domain"/>
    <property type="match status" value="1"/>
</dbReference>
<feature type="domain" description="Secretin/TonB short N-terminal" evidence="12">
    <location>
        <begin position="14"/>
        <end position="65"/>
    </location>
</feature>
<evidence type="ECO:0000256" key="3">
    <source>
        <dbReference type="ARBA" id="ARBA00022452"/>
    </source>
</evidence>
<dbReference type="InterPro" id="IPR012910">
    <property type="entry name" value="Plug_dom"/>
</dbReference>
<dbReference type="EMBL" id="JBHSSW010000028">
    <property type="protein sequence ID" value="MFC6199406.1"/>
    <property type="molecule type" value="Genomic_DNA"/>
</dbReference>
<reference evidence="14" key="1">
    <citation type="journal article" date="2019" name="Int. J. Syst. Evol. Microbiol.">
        <title>The Global Catalogue of Microorganisms (GCM) 10K type strain sequencing project: providing services to taxonomists for standard genome sequencing and annotation.</title>
        <authorList>
            <consortium name="The Broad Institute Genomics Platform"/>
            <consortium name="The Broad Institute Genome Sequencing Center for Infectious Disease"/>
            <person name="Wu L."/>
            <person name="Ma J."/>
        </authorList>
    </citation>
    <scope>NUCLEOTIDE SEQUENCE [LARGE SCALE GENOMIC DNA]</scope>
    <source>
        <strain evidence="14">CGMCC-1.15741</strain>
    </source>
</reference>
<gene>
    <name evidence="13" type="ORF">ACFQDM_15070</name>
</gene>
<dbReference type="PANTHER" id="PTHR47234">
    <property type="match status" value="1"/>
</dbReference>
<keyword evidence="14" id="KW-1185">Reference proteome</keyword>
<evidence type="ECO:0000256" key="9">
    <source>
        <dbReference type="ARBA" id="ARBA00023237"/>
    </source>
</evidence>
<evidence type="ECO:0000256" key="2">
    <source>
        <dbReference type="ARBA" id="ARBA00022448"/>
    </source>
</evidence>
<keyword evidence="4" id="KW-0406">Ion transport</keyword>
<evidence type="ECO:0000256" key="6">
    <source>
        <dbReference type="ARBA" id="ARBA00023004"/>
    </source>
</evidence>
<dbReference type="InterPro" id="IPR037066">
    <property type="entry name" value="Plug_dom_sf"/>
</dbReference>
<keyword evidence="5 10" id="KW-0812">Transmembrane</keyword>
<comment type="subcellular location">
    <subcellularLocation>
        <location evidence="1 10">Cell outer membrane</location>
        <topology evidence="1 10">Multi-pass membrane protein</topology>
    </subcellularLocation>
</comment>